<accession>A0ABR2BXZ1</accession>
<feature type="compositionally biased region" description="Basic and acidic residues" evidence="1">
    <location>
        <begin position="7"/>
        <end position="18"/>
    </location>
</feature>
<proteinExistence type="predicted"/>
<evidence type="ECO:0000313" key="2">
    <source>
        <dbReference type="EMBL" id="KAK8511998.1"/>
    </source>
</evidence>
<gene>
    <name evidence="2" type="ORF">V6N12_074683</name>
</gene>
<evidence type="ECO:0000313" key="3">
    <source>
        <dbReference type="Proteomes" id="UP001472677"/>
    </source>
</evidence>
<organism evidence="2 3">
    <name type="scientific">Hibiscus sabdariffa</name>
    <name type="common">roselle</name>
    <dbReference type="NCBI Taxonomy" id="183260"/>
    <lineage>
        <taxon>Eukaryota</taxon>
        <taxon>Viridiplantae</taxon>
        <taxon>Streptophyta</taxon>
        <taxon>Embryophyta</taxon>
        <taxon>Tracheophyta</taxon>
        <taxon>Spermatophyta</taxon>
        <taxon>Magnoliopsida</taxon>
        <taxon>eudicotyledons</taxon>
        <taxon>Gunneridae</taxon>
        <taxon>Pentapetalae</taxon>
        <taxon>rosids</taxon>
        <taxon>malvids</taxon>
        <taxon>Malvales</taxon>
        <taxon>Malvaceae</taxon>
        <taxon>Malvoideae</taxon>
        <taxon>Hibiscus</taxon>
    </lineage>
</organism>
<dbReference type="EMBL" id="JBBPBM010000076">
    <property type="protein sequence ID" value="KAK8511998.1"/>
    <property type="molecule type" value="Genomic_DNA"/>
</dbReference>
<comment type="caution">
    <text evidence="2">The sequence shown here is derived from an EMBL/GenBank/DDBJ whole genome shotgun (WGS) entry which is preliminary data.</text>
</comment>
<reference evidence="2 3" key="1">
    <citation type="journal article" date="2024" name="G3 (Bethesda)">
        <title>Genome assembly of Hibiscus sabdariffa L. provides insights into metabolisms of medicinal natural products.</title>
        <authorList>
            <person name="Kim T."/>
        </authorList>
    </citation>
    <scope>NUCLEOTIDE SEQUENCE [LARGE SCALE GENOMIC DNA]</scope>
    <source>
        <strain evidence="2">TK-2024</strain>
        <tissue evidence="2">Old leaves</tissue>
    </source>
</reference>
<keyword evidence="3" id="KW-1185">Reference proteome</keyword>
<sequence length="79" mass="9147">MVVVQHIYDERKQKRSDNTENDNEISTQNPRQKTLWFCEWCTGFGLERINDHGGVDDDGQRSTMKEIGEVGCFNGRGRI</sequence>
<name>A0ABR2BXZ1_9ROSI</name>
<protein>
    <submittedName>
        <fullName evidence="2">Uncharacterized protein</fullName>
    </submittedName>
</protein>
<evidence type="ECO:0000256" key="1">
    <source>
        <dbReference type="SAM" id="MobiDB-lite"/>
    </source>
</evidence>
<feature type="region of interest" description="Disordered" evidence="1">
    <location>
        <begin position="1"/>
        <end position="29"/>
    </location>
</feature>
<dbReference type="Proteomes" id="UP001472677">
    <property type="component" value="Unassembled WGS sequence"/>
</dbReference>